<dbReference type="Gene3D" id="3.30.420.10">
    <property type="entry name" value="Ribonuclease H-like superfamily/Ribonuclease H"/>
    <property type="match status" value="1"/>
</dbReference>
<keyword evidence="2" id="KW-0695">RNA-directed DNA polymerase</keyword>
<feature type="domain" description="Reverse transcriptase" evidence="1">
    <location>
        <begin position="1"/>
        <end position="150"/>
    </location>
</feature>
<keyword evidence="2" id="KW-0548">Nucleotidyltransferase</keyword>
<gene>
    <name evidence="2" type="ORF">LUZ62_063968</name>
</gene>
<evidence type="ECO:0000259" key="1">
    <source>
        <dbReference type="PROSITE" id="PS50878"/>
    </source>
</evidence>
<reference evidence="2" key="1">
    <citation type="submission" date="2022-08" db="EMBL/GenBank/DDBJ databases">
        <authorList>
            <person name="Marques A."/>
        </authorList>
    </citation>
    <scope>NUCLEOTIDE SEQUENCE</scope>
    <source>
        <strain evidence="2">RhyPub2mFocal</strain>
        <tissue evidence="2">Leaves</tissue>
    </source>
</reference>
<dbReference type="InterPro" id="IPR036397">
    <property type="entry name" value="RNaseH_sf"/>
</dbReference>
<dbReference type="InterPro" id="IPR043502">
    <property type="entry name" value="DNA/RNA_pol_sf"/>
</dbReference>
<dbReference type="PANTHER" id="PTHR33116">
    <property type="entry name" value="REVERSE TRANSCRIPTASE ZINC-BINDING DOMAIN-CONTAINING PROTEIN-RELATED-RELATED"/>
    <property type="match status" value="1"/>
</dbReference>
<dbReference type="PANTHER" id="PTHR33116:SF78">
    <property type="entry name" value="OS12G0587133 PROTEIN"/>
    <property type="match status" value="1"/>
</dbReference>
<evidence type="ECO:0000313" key="2">
    <source>
        <dbReference type="EMBL" id="KAJ4779711.1"/>
    </source>
</evidence>
<dbReference type="InterPro" id="IPR026960">
    <property type="entry name" value="RVT-Znf"/>
</dbReference>
<dbReference type="AlphaFoldDB" id="A0AAV8ENG9"/>
<dbReference type="Pfam" id="PF13966">
    <property type="entry name" value="zf-RVT"/>
    <property type="match status" value="1"/>
</dbReference>
<protein>
    <submittedName>
        <fullName evidence="2">RNA-directed DNA polymerase (Reverse transcriptase)-related family protein</fullName>
    </submittedName>
</protein>
<keyword evidence="3" id="KW-1185">Reference proteome</keyword>
<accession>A0AAV8ENG9</accession>
<proteinExistence type="predicted"/>
<dbReference type="Pfam" id="PF00078">
    <property type="entry name" value="RVT_1"/>
    <property type="match status" value="1"/>
</dbReference>
<dbReference type="InterPro" id="IPR000477">
    <property type="entry name" value="RT_dom"/>
</dbReference>
<dbReference type="GO" id="GO:0003964">
    <property type="term" value="F:RNA-directed DNA polymerase activity"/>
    <property type="evidence" value="ECO:0007669"/>
    <property type="project" value="UniProtKB-KW"/>
</dbReference>
<dbReference type="Proteomes" id="UP001140206">
    <property type="component" value="Chromosome 3"/>
</dbReference>
<organism evidence="2 3">
    <name type="scientific">Rhynchospora pubera</name>
    <dbReference type="NCBI Taxonomy" id="906938"/>
    <lineage>
        <taxon>Eukaryota</taxon>
        <taxon>Viridiplantae</taxon>
        <taxon>Streptophyta</taxon>
        <taxon>Embryophyta</taxon>
        <taxon>Tracheophyta</taxon>
        <taxon>Spermatophyta</taxon>
        <taxon>Magnoliopsida</taxon>
        <taxon>Liliopsida</taxon>
        <taxon>Poales</taxon>
        <taxon>Cyperaceae</taxon>
        <taxon>Cyperoideae</taxon>
        <taxon>Rhynchosporeae</taxon>
        <taxon>Rhynchospora</taxon>
    </lineage>
</organism>
<evidence type="ECO:0000313" key="3">
    <source>
        <dbReference type="Proteomes" id="UP001140206"/>
    </source>
</evidence>
<dbReference type="EMBL" id="JAMFTS010000003">
    <property type="protein sequence ID" value="KAJ4779711.1"/>
    <property type="molecule type" value="Genomic_DNA"/>
</dbReference>
<dbReference type="InterPro" id="IPR012337">
    <property type="entry name" value="RNaseH-like_sf"/>
</dbReference>
<comment type="caution">
    <text evidence="2">The sequence shown here is derived from an EMBL/GenBank/DDBJ whole genome shotgun (WGS) entry which is preliminary data.</text>
</comment>
<dbReference type="GO" id="GO:0003676">
    <property type="term" value="F:nucleic acid binding"/>
    <property type="evidence" value="ECO:0007669"/>
    <property type="project" value="InterPro"/>
</dbReference>
<name>A0AAV8ENG9_9POAL</name>
<keyword evidence="2" id="KW-0808">Transferase</keyword>
<dbReference type="SUPFAM" id="SSF53098">
    <property type="entry name" value="Ribonuclease H-like"/>
    <property type="match status" value="1"/>
</dbReference>
<dbReference type="SUPFAM" id="SSF56672">
    <property type="entry name" value="DNA/RNA polymerases"/>
    <property type="match status" value="1"/>
</dbReference>
<sequence length="764" mass="87872">MKSAFSGAKVTIAINGSTSGFITPTRGLRQGCPMSPYSFIIAMELFTRLMNKMERLGIIEGIKLAHTSPVLTHLIYADDLVVLGRAEQREFDSIKEYLACFGQVSGLIVNPAKSKIWFSRACGDEEVLRATNALQANEAQDEERYLGALLAGNSSAKKTGQLILDKMRAKLAGWKTHMLSHAGRLVLLKSVLMSLPVYYMSVERLPKGIIKEMNSLMAKFFWGKTGQQRYMAMVAWRKICKPIEEGGLGVRNLESFGEALLLKLAWVVISESDRPWVHVCKAKYCPQIGIWDAKEQSNSSTLWRQIIKLKEFFREDVCWRLGNGKKVKALAQPWFHGWQNHKSTSREDKNLRVADLFAFEANCWKTEELTRLFSLQQALIIQNEVEKPVSQSVTKDMLIWKRSKRGNYSVKEGYQCIERQRDPIRTEANELWIQISNWRGVVPKIKIFLWRLISGALTLASNMNRRISNWSPMCQRCQLENEFESHCFFFCPGSRVIWFASNLGLRTHDLSLSIVQAVKECIQSLGEDQIKEFGYTMWEIWKARNATVIQQKKFDPVEVSIKVRNWLQVEAQSKEMHHTGVSKHTDEAYYYQAEGWQVIVDGSWDTLNKVGCAHLIYKRGRIYAIGYNCHILVDSFHAETVALKEALIHISMQWEMYRDGEIEIYSDCQQLVNILVEKDMDNIPSWVAMEDVCQILTLIDKLPTRVWLKKVSRKAVQQVHNLANNARRRNVQYQGIPRPYVEFEKDIAESIDVSFFQRVQEAPP</sequence>
<dbReference type="PROSITE" id="PS50878">
    <property type="entry name" value="RT_POL"/>
    <property type="match status" value="1"/>
</dbReference>